<dbReference type="GO" id="GO:0071933">
    <property type="term" value="F:Arp2/3 complex binding"/>
    <property type="evidence" value="ECO:0007669"/>
    <property type="project" value="TreeGrafter"/>
</dbReference>
<dbReference type="PANTHER" id="PTHR12902:SF33">
    <property type="entry name" value="PROTEIN SCAR3"/>
    <property type="match status" value="1"/>
</dbReference>
<feature type="compositionally biased region" description="Low complexity" evidence="3">
    <location>
        <begin position="634"/>
        <end position="646"/>
    </location>
</feature>
<feature type="compositionally biased region" description="Polar residues" evidence="3">
    <location>
        <begin position="994"/>
        <end position="1008"/>
    </location>
</feature>
<keyword evidence="2" id="KW-0963">Cytoplasm</keyword>
<keyword evidence="2" id="KW-0009">Actin-binding</keyword>
<dbReference type="Gene3D" id="6.10.280.150">
    <property type="match status" value="1"/>
</dbReference>
<dbReference type="GO" id="GO:2000601">
    <property type="term" value="P:positive regulation of Arp2/3 complex-mediated actin nucleation"/>
    <property type="evidence" value="ECO:0007669"/>
    <property type="project" value="TreeGrafter"/>
</dbReference>
<feature type="compositionally biased region" description="Basic residues" evidence="3">
    <location>
        <begin position="186"/>
        <end position="198"/>
    </location>
</feature>
<feature type="region of interest" description="Disordered" evidence="3">
    <location>
        <begin position="472"/>
        <end position="525"/>
    </location>
</feature>
<dbReference type="AlphaFoldDB" id="A0A1R3I0V1"/>
<reference evidence="4 5" key="1">
    <citation type="submission" date="2013-09" db="EMBL/GenBank/DDBJ databases">
        <title>Corchorus capsularis genome sequencing.</title>
        <authorList>
            <person name="Alam M."/>
            <person name="Haque M.S."/>
            <person name="Islam M.S."/>
            <person name="Emdad E.M."/>
            <person name="Islam M.M."/>
            <person name="Ahmed B."/>
            <person name="Halim A."/>
            <person name="Hossen Q.M.M."/>
            <person name="Hossain M.Z."/>
            <person name="Ahmed R."/>
            <person name="Khan M.M."/>
            <person name="Islam R."/>
            <person name="Rashid M.M."/>
            <person name="Khan S.A."/>
            <person name="Rahman M.S."/>
            <person name="Alam M."/>
        </authorList>
    </citation>
    <scope>NUCLEOTIDE SEQUENCE [LARGE SCALE GENOMIC DNA]</scope>
    <source>
        <strain evidence="5">cv. CVL-1</strain>
        <tissue evidence="4">Whole seedling</tissue>
    </source>
</reference>
<sequence length="1169" mass="128152">MPLVRAEVRNEYGLGQPELYKQVNREDPKAVLDGVAVAGLVGILRQLGDLAEFAAEVFHGLQELVMSTASRSHKLMSRVKRIEAALPPLEKAVLAQTSHIHFAYTAGSEWHPRIRNEKNHFIYNDLPRFIMDSYEVCRDPPRLHLLDKFDVGGPGSCLKRYSDPTYFKRASGSCIEEDAEKVPRDKKSRKSKKRRSSHRNGELSRGPSLSNRSGRMQFTSPIGNGRTSSSHTASTVDMALKSDIGERSNSFDSRTGSGYIECVFNQGSSRLPEEDEAKEVSSRLMQETDTLDSDFSYERTQEVDDHFSHSSSQEQIAPSSSCVTWDEKAEIVESKGGNFDRDRVPEMNFDVHVQEPGASDLGNGDKINNPFNDIDLPQSTSIQDQNDEIESEPDNYMDALNTIESESENDMECHTKREVKQCYEDDVVECQTKWEMQQNDDVNNVDHENGEDGMHVVMDDDSNHHPSIIECSTSSNDISNNEMSTSLHDPVPSENLASKEMPQISCKSSDPDHSPSTDPCTSDEIHNGSQLESVIIDPSSSAGSTVSDHHPSIIECSASSNVISNNGTSTSLLDPLPSEKFASDCMQDPVHDRILNSVSESQNSQTELSSIHSVGFWTNGGLLGLQPSKPPDFAASATAQSSATKSGEAFGPPDQTHMPMHDGPKGTSGTPVENAGSAEKVPVSSSEKTSLPTADLDADLEKPANSHRNFSLDSFNGGLSINTSLPQGKKHPVRPNIKATSIESDEENDDNSSRMFGLGHKLLVNGFRRKVSITHDGEADPASSMKSGLLEQRNGHQTISNQKLPWTAFNEQIGNGSPENSLTSSPPLEHMKLSFNPIDGIETSKLRLQFPDGNHYQESVRDMFPSFQLVPGPAVPMHNVASDSDDDTFCRSSPCMSDDCLSQCSESNSELWESSGTPESKDPELYDALSRLSSMDSVSSSLQVREAAYNGAHVNGEHKTIVPGTGAEPSLPVSLDLPSFDAINPLVQDETKSNSHQKNQPESQNSAEVTPLPPPPPPAQWRVSKPALVEAEERQHALSESLRHELDLRLLGSTVSPKPKPPSANQQQINNDEAIALKPEKKHMEKVHFNRQKEANQLSSGRGMDEKEDFLHQIRTKSFNLRPTVTAKPTVTSGPTTNVKVTAILQKASAIRQAVGSDDGEDDDNWSDT</sequence>
<feature type="compositionally biased region" description="Polar residues" evidence="3">
    <location>
        <begin position="207"/>
        <end position="233"/>
    </location>
</feature>
<feature type="compositionally biased region" description="Polar residues" evidence="3">
    <location>
        <begin position="683"/>
        <end position="692"/>
    </location>
</feature>
<dbReference type="Gene3D" id="1.20.5.340">
    <property type="match status" value="1"/>
</dbReference>
<comment type="caution">
    <text evidence="4">The sequence shown here is derived from an EMBL/GenBank/DDBJ whole genome shotgun (WGS) entry which is preliminary data.</text>
</comment>
<dbReference type="PANTHER" id="PTHR12902">
    <property type="entry name" value="WASP-1"/>
    <property type="match status" value="1"/>
</dbReference>
<evidence type="ECO:0000313" key="5">
    <source>
        <dbReference type="Proteomes" id="UP000188268"/>
    </source>
</evidence>
<dbReference type="STRING" id="210143.A0A1R3I0V1"/>
<feature type="region of interest" description="Disordered" evidence="3">
    <location>
        <begin position="956"/>
        <end position="976"/>
    </location>
</feature>
<evidence type="ECO:0000256" key="3">
    <source>
        <dbReference type="SAM" id="MobiDB-lite"/>
    </source>
</evidence>
<feature type="region of interest" description="Disordered" evidence="3">
    <location>
        <begin position="627"/>
        <end position="692"/>
    </location>
</feature>
<dbReference type="EMBL" id="AWWV01010896">
    <property type="protein sequence ID" value="OMO76203.1"/>
    <property type="molecule type" value="Genomic_DNA"/>
</dbReference>
<evidence type="ECO:0000256" key="1">
    <source>
        <dbReference type="ARBA" id="ARBA00006993"/>
    </source>
</evidence>
<name>A0A1R3I0V1_COCAP</name>
<accession>A0A1R3I0V1</accession>
<feature type="region of interest" description="Disordered" evidence="3">
    <location>
        <begin position="1052"/>
        <end position="1071"/>
    </location>
</feature>
<dbReference type="OMA" id="HENADDM"/>
<dbReference type="OrthoDB" id="753427at2759"/>
<feature type="region of interest" description="Disordered" evidence="3">
    <location>
        <begin position="177"/>
        <end position="233"/>
    </location>
</feature>
<protein>
    <recommendedName>
        <fullName evidence="2">Protein SCAR</fullName>
    </recommendedName>
    <alternativeName>
        <fullName evidence="2">Protein WAVE</fullName>
    </alternativeName>
</protein>
<proteinExistence type="inferred from homology"/>
<organism evidence="4 5">
    <name type="scientific">Corchorus capsularis</name>
    <name type="common">Jute</name>
    <dbReference type="NCBI Taxonomy" id="210143"/>
    <lineage>
        <taxon>Eukaryota</taxon>
        <taxon>Viridiplantae</taxon>
        <taxon>Streptophyta</taxon>
        <taxon>Embryophyta</taxon>
        <taxon>Tracheophyta</taxon>
        <taxon>Spermatophyta</taxon>
        <taxon>Magnoliopsida</taxon>
        <taxon>eudicotyledons</taxon>
        <taxon>Gunneridae</taxon>
        <taxon>Pentapetalae</taxon>
        <taxon>rosids</taxon>
        <taxon>malvids</taxon>
        <taxon>Malvales</taxon>
        <taxon>Malvaceae</taxon>
        <taxon>Grewioideae</taxon>
        <taxon>Apeibeae</taxon>
        <taxon>Corchorus</taxon>
    </lineage>
</organism>
<evidence type="ECO:0000256" key="2">
    <source>
        <dbReference type="RuleBase" id="RU367034"/>
    </source>
</evidence>
<feature type="compositionally biased region" description="Polar residues" evidence="3">
    <location>
        <begin position="472"/>
        <end position="487"/>
    </location>
</feature>
<comment type="subcellular location">
    <subcellularLocation>
        <location evidence="2">Cytoplasm</location>
        <location evidence="2">Cytoskeleton</location>
    </subcellularLocation>
</comment>
<dbReference type="GO" id="GO:0005856">
    <property type="term" value="C:cytoskeleton"/>
    <property type="evidence" value="ECO:0007669"/>
    <property type="project" value="UniProtKB-SubCell"/>
</dbReference>
<dbReference type="InterPro" id="IPR028288">
    <property type="entry name" value="SCAR/WAVE_fam"/>
</dbReference>
<dbReference type="GO" id="GO:0034237">
    <property type="term" value="F:protein kinase A regulatory subunit binding"/>
    <property type="evidence" value="ECO:0007669"/>
    <property type="project" value="TreeGrafter"/>
</dbReference>
<dbReference type="Proteomes" id="UP000188268">
    <property type="component" value="Unassembled WGS sequence"/>
</dbReference>
<dbReference type="GO" id="GO:0003779">
    <property type="term" value="F:actin binding"/>
    <property type="evidence" value="ECO:0007669"/>
    <property type="project" value="UniProtKB-UniRule"/>
</dbReference>
<evidence type="ECO:0000313" key="4">
    <source>
        <dbReference type="EMBL" id="OMO76203.1"/>
    </source>
</evidence>
<feature type="region of interest" description="Disordered" evidence="3">
    <location>
        <begin position="989"/>
        <end position="1022"/>
    </location>
</feature>
<dbReference type="GO" id="GO:0030036">
    <property type="term" value="P:actin cytoskeleton organization"/>
    <property type="evidence" value="ECO:0007669"/>
    <property type="project" value="UniProtKB-UniRule"/>
</dbReference>
<comment type="function">
    <text evidence="2">Involved in regulation of actin and microtubule organization. Part of a WAVE complex that activates the Arp2/3 complex.</text>
</comment>
<dbReference type="Gramene" id="OMO76203">
    <property type="protein sequence ID" value="OMO76203"/>
    <property type="gene ID" value="CCACVL1_15816"/>
</dbReference>
<keyword evidence="2" id="KW-0206">Cytoskeleton</keyword>
<comment type="similarity">
    <text evidence="1 2">Belongs to the SCAR/WAVE family.</text>
</comment>
<gene>
    <name evidence="4" type="ORF">CCACVL1_15816</name>
</gene>
<keyword evidence="5" id="KW-1185">Reference proteome</keyword>